<dbReference type="Gene3D" id="3.40.395.10">
    <property type="entry name" value="Adenoviral Proteinase, Chain A"/>
    <property type="match status" value="1"/>
</dbReference>
<dbReference type="Proteomes" id="UP000094565">
    <property type="component" value="Chromosome 4"/>
</dbReference>
<proteinExistence type="inferred from homology"/>
<dbReference type="InterPro" id="IPR044613">
    <property type="entry name" value="Nep1/2-like"/>
</dbReference>
<organism evidence="7 8">
    <name type="scientific">Komagataella pastoris</name>
    <name type="common">Yeast</name>
    <name type="synonym">Pichia pastoris</name>
    <dbReference type="NCBI Taxonomy" id="4922"/>
    <lineage>
        <taxon>Eukaryota</taxon>
        <taxon>Fungi</taxon>
        <taxon>Dikarya</taxon>
        <taxon>Ascomycota</taxon>
        <taxon>Saccharomycotina</taxon>
        <taxon>Pichiomycetes</taxon>
        <taxon>Pichiales</taxon>
        <taxon>Pichiaceae</taxon>
        <taxon>Komagataella</taxon>
    </lineage>
</organism>
<evidence type="ECO:0000256" key="2">
    <source>
        <dbReference type="ARBA" id="ARBA00022670"/>
    </source>
</evidence>
<dbReference type="PANTHER" id="PTHR46468:SF1">
    <property type="entry name" value="SENTRIN-SPECIFIC PROTEASE 8"/>
    <property type="match status" value="1"/>
</dbReference>
<keyword evidence="4" id="KW-0788">Thiol protease</keyword>
<dbReference type="OrthoDB" id="5065855at2759"/>
<keyword evidence="2" id="KW-0645">Protease</keyword>
<keyword evidence="3" id="KW-0378">Hydrolase</keyword>
<feature type="compositionally biased region" description="Polar residues" evidence="5">
    <location>
        <begin position="126"/>
        <end position="135"/>
    </location>
</feature>
<dbReference type="EMBL" id="CP014587">
    <property type="protein sequence ID" value="ANZ77538.1"/>
    <property type="molecule type" value="Genomic_DNA"/>
</dbReference>
<feature type="domain" description="Ubiquitin-like protease family profile" evidence="6">
    <location>
        <begin position="165"/>
        <end position="338"/>
    </location>
</feature>
<name>A0A1B2JI65_PICPA</name>
<sequence>MLKTRFHSRKGFVIYSGDDEESDEEDKQWMFPKSTFVTNGFDQLSKVRNVNTTNDDDDGYQLFEQPDWAQDFTADTKYLALYDDGGENHRSQLETGGRKRANRKQKKPTKAKTKRQQKRTAKNDASMEQSTISQPPNLNILNSLLKSVRSELSNSDGGPHTFYDVSLYDEDLNNLADDEWLNDNNVSFIYEYIERFYITRCLSDKLQFSSKEMVNSQIILLRPSMVFLLAHSTPKDIQDVLPPLEKSGFIFLPLNDNDDLEMAEGGSHWCLLVVSVHDNKCFLYDSLENANLTESVSLVSKLSTLLNRRLQLVENTHCPQQINGSDCGVITTQITALLVSRLLCVLPGHPINLDLQNVAINALSGRIFMLKLLQHVLNN</sequence>
<comment type="similarity">
    <text evidence="1">Belongs to the peptidase C48 family.</text>
</comment>
<evidence type="ECO:0000259" key="6">
    <source>
        <dbReference type="PROSITE" id="PS50600"/>
    </source>
</evidence>
<dbReference type="InterPro" id="IPR003653">
    <property type="entry name" value="Peptidase_C48_C"/>
</dbReference>
<evidence type="ECO:0000256" key="1">
    <source>
        <dbReference type="ARBA" id="ARBA00005234"/>
    </source>
</evidence>
<evidence type="ECO:0000313" key="7">
    <source>
        <dbReference type="EMBL" id="ANZ77538.1"/>
    </source>
</evidence>
<gene>
    <name evidence="7" type="ORF">ATY40_BA7504832</name>
</gene>
<dbReference type="InterPro" id="IPR038765">
    <property type="entry name" value="Papain-like_cys_pep_sf"/>
</dbReference>
<dbReference type="GO" id="GO:0008234">
    <property type="term" value="F:cysteine-type peptidase activity"/>
    <property type="evidence" value="ECO:0007669"/>
    <property type="project" value="UniProtKB-KW"/>
</dbReference>
<accession>A0A1B2JI65</accession>
<dbReference type="PANTHER" id="PTHR46468">
    <property type="entry name" value="SENTRIN-SPECIFIC PROTEASE 8"/>
    <property type="match status" value="1"/>
</dbReference>
<evidence type="ECO:0000256" key="5">
    <source>
        <dbReference type="SAM" id="MobiDB-lite"/>
    </source>
</evidence>
<dbReference type="PROSITE" id="PS50600">
    <property type="entry name" value="ULP_PROTEASE"/>
    <property type="match status" value="1"/>
</dbReference>
<dbReference type="GO" id="GO:0000338">
    <property type="term" value="P:protein deneddylation"/>
    <property type="evidence" value="ECO:0007669"/>
    <property type="project" value="TreeGrafter"/>
</dbReference>
<evidence type="ECO:0000313" key="8">
    <source>
        <dbReference type="Proteomes" id="UP000094565"/>
    </source>
</evidence>
<reference evidence="7 8" key="1">
    <citation type="submission" date="2016-02" db="EMBL/GenBank/DDBJ databases">
        <title>Comparative genomic and transcriptomic foundation for Pichia pastoris.</title>
        <authorList>
            <person name="Love K.R."/>
            <person name="Shah K.A."/>
            <person name="Whittaker C.A."/>
            <person name="Wu J."/>
            <person name="Bartlett M.C."/>
            <person name="Ma D."/>
            <person name="Leeson R.L."/>
            <person name="Priest M."/>
            <person name="Young S.K."/>
            <person name="Love J.C."/>
        </authorList>
    </citation>
    <scope>NUCLEOTIDE SEQUENCE [LARGE SCALE GENOMIC DNA]</scope>
    <source>
        <strain evidence="7 8">ATCC 28485</strain>
    </source>
</reference>
<feature type="compositionally biased region" description="Basic residues" evidence="5">
    <location>
        <begin position="98"/>
        <end position="120"/>
    </location>
</feature>
<dbReference type="SUPFAM" id="SSF54001">
    <property type="entry name" value="Cysteine proteinases"/>
    <property type="match status" value="1"/>
</dbReference>
<keyword evidence="8" id="KW-1185">Reference proteome</keyword>
<evidence type="ECO:0000256" key="3">
    <source>
        <dbReference type="ARBA" id="ARBA00022801"/>
    </source>
</evidence>
<dbReference type="GO" id="GO:0006508">
    <property type="term" value="P:proteolysis"/>
    <property type="evidence" value="ECO:0007669"/>
    <property type="project" value="UniProtKB-KW"/>
</dbReference>
<dbReference type="GO" id="GO:0019784">
    <property type="term" value="F:deNEDDylase activity"/>
    <property type="evidence" value="ECO:0007669"/>
    <property type="project" value="InterPro"/>
</dbReference>
<feature type="region of interest" description="Disordered" evidence="5">
    <location>
        <begin position="87"/>
        <end position="135"/>
    </location>
</feature>
<evidence type="ECO:0000256" key="4">
    <source>
        <dbReference type="ARBA" id="ARBA00022807"/>
    </source>
</evidence>
<dbReference type="Pfam" id="PF02902">
    <property type="entry name" value="Peptidase_C48"/>
    <property type="match status" value="1"/>
</dbReference>
<dbReference type="AlphaFoldDB" id="A0A1B2JI65"/>
<protein>
    <submittedName>
        <fullName evidence="7">BA75_04832T0</fullName>
    </submittedName>
</protein>